<organism evidence="4 5">
    <name type="scientific">Tritrichomonas musculus</name>
    <dbReference type="NCBI Taxonomy" id="1915356"/>
    <lineage>
        <taxon>Eukaryota</taxon>
        <taxon>Metamonada</taxon>
        <taxon>Parabasalia</taxon>
        <taxon>Tritrichomonadida</taxon>
        <taxon>Tritrichomonadidae</taxon>
        <taxon>Tritrichomonas</taxon>
    </lineage>
</organism>
<dbReference type="InterPro" id="IPR039361">
    <property type="entry name" value="Cyclin"/>
</dbReference>
<evidence type="ECO:0000256" key="1">
    <source>
        <dbReference type="RuleBase" id="RU000383"/>
    </source>
</evidence>
<reference evidence="4 5" key="1">
    <citation type="submission" date="2024-04" db="EMBL/GenBank/DDBJ databases">
        <title>Tritrichomonas musculus Genome.</title>
        <authorList>
            <person name="Alves-Ferreira E."/>
            <person name="Grigg M."/>
            <person name="Lorenzi H."/>
            <person name="Galac M."/>
        </authorList>
    </citation>
    <scope>NUCLEOTIDE SEQUENCE [LARGE SCALE GENOMIC DNA]</scope>
    <source>
        <strain evidence="4 5">EAF2021</strain>
    </source>
</reference>
<feature type="compositionally biased region" description="Low complexity" evidence="2">
    <location>
        <begin position="47"/>
        <end position="66"/>
    </location>
</feature>
<feature type="compositionally biased region" description="Acidic residues" evidence="2">
    <location>
        <begin position="8"/>
        <end position="19"/>
    </location>
</feature>
<dbReference type="SMART" id="SM00385">
    <property type="entry name" value="CYCLIN"/>
    <property type="match status" value="1"/>
</dbReference>
<keyword evidence="1" id="KW-0195">Cyclin</keyword>
<name>A0ABR2KSS5_9EUKA</name>
<dbReference type="PANTHER" id="PTHR10177">
    <property type="entry name" value="CYCLINS"/>
    <property type="match status" value="1"/>
</dbReference>
<dbReference type="InterPro" id="IPR036915">
    <property type="entry name" value="Cyclin-like_sf"/>
</dbReference>
<dbReference type="Pfam" id="PF00134">
    <property type="entry name" value="Cyclin_N"/>
    <property type="match status" value="1"/>
</dbReference>
<dbReference type="InterPro" id="IPR006671">
    <property type="entry name" value="Cyclin_N"/>
</dbReference>
<feature type="domain" description="Cyclin-like" evidence="3">
    <location>
        <begin position="186"/>
        <end position="269"/>
    </location>
</feature>
<sequence>MSIKNDANESDYDDSEFDNQPDGNFQFAQLPTPFEDYSSDATESPHRPSQSPYHSSQSPFRSSQSPNHSSQTAFAQCSQVLNNDNASQVKGNVQFQLNEELQIGSSQSHCSQFYCSQTDEIAFCSQSIQGLYSQFNHPTDSSACAPLYANSVLSHIRANDLKFTPTSNIFENQEIIEPVDRENRVKWMIDNMIKLEVSVRAMYLCVRLFDKVISIINMDKDNIILYSVSCLGLGAKFENSFAQPVSSYAESSNQFNEDQIIDCEKEILTKLDFQISIPTEKFFLNMWTNQIQADETFGMMVAFISFCSFTDARIRSYTAEVVAAAIFHITVNTYDPEYSLDPIIDTAERFGAQKIKDCEIYVIESIQKVISDEDSTIKKMFSIPERKSVSIAYQYEVPLESLVQE</sequence>
<evidence type="ECO:0000313" key="4">
    <source>
        <dbReference type="EMBL" id="KAK8893851.1"/>
    </source>
</evidence>
<dbReference type="SUPFAM" id="SSF47954">
    <property type="entry name" value="Cyclin-like"/>
    <property type="match status" value="1"/>
</dbReference>
<dbReference type="InterPro" id="IPR046965">
    <property type="entry name" value="Cyclin_A/B-like"/>
</dbReference>
<evidence type="ECO:0000256" key="2">
    <source>
        <dbReference type="SAM" id="MobiDB-lite"/>
    </source>
</evidence>
<dbReference type="InterPro" id="IPR013763">
    <property type="entry name" value="Cyclin-like_dom"/>
</dbReference>
<evidence type="ECO:0000313" key="5">
    <source>
        <dbReference type="Proteomes" id="UP001470230"/>
    </source>
</evidence>
<comment type="caution">
    <text evidence="4">The sequence shown here is derived from an EMBL/GenBank/DDBJ whole genome shotgun (WGS) entry which is preliminary data.</text>
</comment>
<protein>
    <recommendedName>
        <fullName evidence="3">Cyclin-like domain-containing protein</fullName>
    </recommendedName>
</protein>
<keyword evidence="5" id="KW-1185">Reference proteome</keyword>
<dbReference type="EMBL" id="JAPFFF010000003">
    <property type="protein sequence ID" value="KAK8893851.1"/>
    <property type="molecule type" value="Genomic_DNA"/>
</dbReference>
<dbReference type="Gene3D" id="1.10.472.10">
    <property type="entry name" value="Cyclin-like"/>
    <property type="match status" value="2"/>
</dbReference>
<feature type="region of interest" description="Disordered" evidence="2">
    <location>
        <begin position="1"/>
        <end position="72"/>
    </location>
</feature>
<comment type="similarity">
    <text evidence="1">Belongs to the cyclin family.</text>
</comment>
<gene>
    <name evidence="4" type="ORF">M9Y10_022280</name>
</gene>
<accession>A0ABR2KSS5</accession>
<evidence type="ECO:0000259" key="3">
    <source>
        <dbReference type="SMART" id="SM00385"/>
    </source>
</evidence>
<dbReference type="Proteomes" id="UP001470230">
    <property type="component" value="Unassembled WGS sequence"/>
</dbReference>
<dbReference type="PIRSF" id="PIRSF001771">
    <property type="entry name" value="Cyclin_A_B_D_E"/>
    <property type="match status" value="1"/>
</dbReference>
<proteinExistence type="inferred from homology"/>